<sequence length="100" mass="11616">MNEDKIKGIKAIVSYYNKVELLKEEIDKLKSIRESNTFIMTIFLAGENSVDNYTMSITSDNMMQNDYGVLYQDFIDKLIEGKEKELASYNMVLEKISEKI</sequence>
<protein>
    <submittedName>
        <fullName evidence="1">Uncharacterized protein</fullName>
    </submittedName>
</protein>
<name>A0A8S5RZA7_9CAUD</name>
<reference evidence="1" key="1">
    <citation type="journal article" date="2021" name="Proc. Natl. Acad. Sci. U.S.A.">
        <title>A Catalog of Tens of Thousands of Viruses from Human Metagenomes Reveals Hidden Associations with Chronic Diseases.</title>
        <authorList>
            <person name="Tisza M.J."/>
            <person name="Buck C.B."/>
        </authorList>
    </citation>
    <scope>NUCLEOTIDE SEQUENCE</scope>
    <source>
        <strain evidence="1">CtNQV2</strain>
    </source>
</reference>
<organism evidence="1">
    <name type="scientific">Myoviridae sp. ctNQV2</name>
    <dbReference type="NCBI Taxonomy" id="2827683"/>
    <lineage>
        <taxon>Viruses</taxon>
        <taxon>Duplodnaviria</taxon>
        <taxon>Heunggongvirae</taxon>
        <taxon>Uroviricota</taxon>
        <taxon>Caudoviricetes</taxon>
    </lineage>
</organism>
<proteinExistence type="predicted"/>
<evidence type="ECO:0000313" key="1">
    <source>
        <dbReference type="EMBL" id="DAF44094.1"/>
    </source>
</evidence>
<accession>A0A8S5RZA7</accession>
<dbReference type="EMBL" id="BK032510">
    <property type="protein sequence ID" value="DAF44094.1"/>
    <property type="molecule type" value="Genomic_DNA"/>
</dbReference>